<comment type="similarity">
    <text evidence="3 19">In the N-terminal section; belongs to the NnrE/AIBP family.</text>
</comment>
<dbReference type="NCBIfam" id="TIGR00196">
    <property type="entry name" value="yjeF_cterm"/>
    <property type="match status" value="1"/>
</dbReference>
<keyword evidence="8 17" id="KW-0521">NADP</keyword>
<comment type="similarity">
    <text evidence="18">Belongs to the NnrE/AIBP family.</text>
</comment>
<dbReference type="NCBIfam" id="TIGR00197">
    <property type="entry name" value="yjeF_nterm"/>
    <property type="match status" value="1"/>
</dbReference>
<keyword evidence="10 17" id="KW-0520">NAD</keyword>
<keyword evidence="11 18" id="KW-0413">Isomerase</keyword>
<feature type="binding site" evidence="18">
    <location>
        <position position="165"/>
    </location>
    <ligand>
        <name>K(+)</name>
        <dbReference type="ChEBI" id="CHEBI:29103"/>
    </ligand>
</feature>
<dbReference type="HAMAP" id="MF_01966">
    <property type="entry name" value="NADHX_epimerase"/>
    <property type="match status" value="1"/>
</dbReference>
<keyword evidence="23" id="KW-1185">Reference proteome</keyword>
<evidence type="ECO:0000256" key="12">
    <source>
        <dbReference type="ARBA" id="ARBA00023239"/>
    </source>
</evidence>
<evidence type="ECO:0000256" key="3">
    <source>
        <dbReference type="ARBA" id="ARBA00006001"/>
    </source>
</evidence>
<keyword evidence="6 17" id="KW-0547">Nucleotide-binding</keyword>
<evidence type="ECO:0000256" key="2">
    <source>
        <dbReference type="ARBA" id="ARBA00000909"/>
    </source>
</evidence>
<comment type="similarity">
    <text evidence="4 19">In the C-terminal section; belongs to the NnrD/CARKD family.</text>
</comment>
<evidence type="ECO:0000259" key="21">
    <source>
        <dbReference type="PROSITE" id="PS51385"/>
    </source>
</evidence>
<evidence type="ECO:0000256" key="1">
    <source>
        <dbReference type="ARBA" id="ARBA00000013"/>
    </source>
</evidence>
<feature type="binding site" evidence="18">
    <location>
        <position position="162"/>
    </location>
    <ligand>
        <name>(6S)-NADPHX</name>
        <dbReference type="ChEBI" id="CHEBI:64076"/>
    </ligand>
</feature>
<dbReference type="SUPFAM" id="SSF53613">
    <property type="entry name" value="Ribokinase-like"/>
    <property type="match status" value="1"/>
</dbReference>
<keyword evidence="12 17" id="KW-0456">Lyase</keyword>
<evidence type="ECO:0000256" key="4">
    <source>
        <dbReference type="ARBA" id="ARBA00009524"/>
    </source>
</evidence>
<proteinExistence type="inferred from homology"/>
<keyword evidence="9 18" id="KW-0630">Potassium</keyword>
<sequence>MPTLVRSTHPLALHDSAATRRIEHAAASALPPHTLMQRAGLATARLALALAPHARRVWIAAGPGNNGGDGLEAALHLHAWGLNPVVTWLGRPDTAPPDARASWQRAVQAGVMFAEQPPADLGPQDLAIDALLGIGATRAPGGRMADWLQQLHASPAPVLAVDVPTGLNADTGWMRTPVTTEIIAARADPASAAGQFGLKPLPPPHHTLSLLTLKPGLFTAHGRDASGAIWFDDLGLPANLRDAEPPSAWLNAAPTAAPRPHASHKGSFGDVAIVGGEGLAARGLGMTGAALLAASAALHGGAGRVLLSLLDDGQMTHIASQPELMLRRFERLELPALTVVCGCGGGDAVSAVLPAVLHAAPRAVLDADALNVIAADAALQAALRQRAPAGQATVLTPHPLEAARLLGSTSAQVQQGRLQAATQLAERFACTVVLKGSGSVIATPGQPPVINPTGNARLATAGTGDVLAGLIGAHLAAGQSAPQAAADAVYRHGWVADHWAAEQPFTAGALARHVGAFDTSPRADIRLRDQSLLAPGG</sequence>
<comment type="function">
    <text evidence="14 19">Bifunctional enzyme that catalyzes the epimerization of the S- and R-forms of NAD(P)HX and the dehydration of the S-form of NAD(P)HX at the expense of ADP, which is converted to AMP. This allows the repair of both epimers of NAD(P)HX, a damaged form of NAD(P)H that is a result of enzymatic or heat-dependent hydration.</text>
</comment>
<evidence type="ECO:0000256" key="8">
    <source>
        <dbReference type="ARBA" id="ARBA00022857"/>
    </source>
</evidence>
<dbReference type="Pfam" id="PF01256">
    <property type="entry name" value="Carb_kinase"/>
    <property type="match status" value="1"/>
</dbReference>
<evidence type="ECO:0000313" key="22">
    <source>
        <dbReference type="EMBL" id="MFC0591159.1"/>
    </source>
</evidence>
<feature type="domain" description="YjeF N-terminal" evidence="21">
    <location>
        <begin position="19"/>
        <end position="242"/>
    </location>
</feature>
<comment type="catalytic activity">
    <reaction evidence="15 17 19">
        <text>(6S)-NADHX + ADP = AMP + phosphate + NADH + H(+)</text>
        <dbReference type="Rhea" id="RHEA:32223"/>
        <dbReference type="ChEBI" id="CHEBI:15378"/>
        <dbReference type="ChEBI" id="CHEBI:43474"/>
        <dbReference type="ChEBI" id="CHEBI:57945"/>
        <dbReference type="ChEBI" id="CHEBI:64074"/>
        <dbReference type="ChEBI" id="CHEBI:456215"/>
        <dbReference type="ChEBI" id="CHEBI:456216"/>
        <dbReference type="EC" id="4.2.1.136"/>
    </reaction>
</comment>
<feature type="binding site" evidence="17">
    <location>
        <position position="398"/>
    </location>
    <ligand>
        <name>(6S)-NADPHX</name>
        <dbReference type="ChEBI" id="CHEBI:64076"/>
    </ligand>
</feature>
<reference evidence="22 23" key="1">
    <citation type="submission" date="2024-09" db="EMBL/GenBank/DDBJ databases">
        <authorList>
            <person name="Sun Q."/>
            <person name="Mori K."/>
        </authorList>
    </citation>
    <scope>NUCLEOTIDE SEQUENCE [LARGE SCALE GENOMIC DNA]</scope>
    <source>
        <strain evidence="22 23">NCAIM B.02336</strain>
    </source>
</reference>
<comment type="catalytic activity">
    <reaction evidence="16 17 19">
        <text>(6S)-NADPHX + ADP = AMP + phosphate + NADPH + H(+)</text>
        <dbReference type="Rhea" id="RHEA:32235"/>
        <dbReference type="ChEBI" id="CHEBI:15378"/>
        <dbReference type="ChEBI" id="CHEBI:43474"/>
        <dbReference type="ChEBI" id="CHEBI:57783"/>
        <dbReference type="ChEBI" id="CHEBI:64076"/>
        <dbReference type="ChEBI" id="CHEBI:456215"/>
        <dbReference type="ChEBI" id="CHEBI:456216"/>
        <dbReference type="EC" id="4.2.1.136"/>
    </reaction>
</comment>
<dbReference type="CDD" id="cd01171">
    <property type="entry name" value="YXKO-related"/>
    <property type="match status" value="1"/>
</dbReference>
<organism evidence="22 23">
    <name type="scientific">Ottowia pentelensis</name>
    <dbReference type="NCBI Taxonomy" id="511108"/>
    <lineage>
        <taxon>Bacteria</taxon>
        <taxon>Pseudomonadati</taxon>
        <taxon>Pseudomonadota</taxon>
        <taxon>Betaproteobacteria</taxon>
        <taxon>Burkholderiales</taxon>
        <taxon>Comamonadaceae</taxon>
        <taxon>Ottowia</taxon>
    </lineage>
</organism>
<dbReference type="RefSeq" id="WP_293225126.1">
    <property type="nucleotide sequence ID" value="NZ_JBHLTN010000002.1"/>
</dbReference>
<evidence type="ECO:0000256" key="18">
    <source>
        <dbReference type="HAMAP-Rule" id="MF_01966"/>
    </source>
</evidence>
<comment type="cofactor">
    <cofactor evidence="18 19">
        <name>K(+)</name>
        <dbReference type="ChEBI" id="CHEBI:29103"/>
    </cofactor>
    <text evidence="18 19">Binds 1 potassium ion per subunit.</text>
</comment>
<dbReference type="PROSITE" id="PS51385">
    <property type="entry name" value="YJEF_N"/>
    <property type="match status" value="1"/>
</dbReference>
<dbReference type="HAMAP" id="MF_01965">
    <property type="entry name" value="NADHX_dehydratase"/>
    <property type="match status" value="1"/>
</dbReference>
<dbReference type="EMBL" id="JBHLTN010000002">
    <property type="protein sequence ID" value="MFC0591159.1"/>
    <property type="molecule type" value="Genomic_DNA"/>
</dbReference>
<feature type="binding site" evidence="17">
    <location>
        <position position="342"/>
    </location>
    <ligand>
        <name>(6S)-NADPHX</name>
        <dbReference type="ChEBI" id="CHEBI:64076"/>
    </ligand>
</feature>
<evidence type="ECO:0000256" key="10">
    <source>
        <dbReference type="ARBA" id="ARBA00023027"/>
    </source>
</evidence>
<evidence type="ECO:0000256" key="19">
    <source>
        <dbReference type="PIRNR" id="PIRNR017184"/>
    </source>
</evidence>
<dbReference type="EC" id="4.2.1.136" evidence="19"/>
<dbReference type="SUPFAM" id="SSF64153">
    <property type="entry name" value="YjeF N-terminal domain-like"/>
    <property type="match status" value="1"/>
</dbReference>
<feature type="binding site" evidence="18">
    <location>
        <position position="129"/>
    </location>
    <ligand>
        <name>K(+)</name>
        <dbReference type="ChEBI" id="CHEBI:29103"/>
    </ligand>
</feature>
<comment type="function">
    <text evidence="17">Catalyzes the dehydration of the S-form of NAD(P)HX at the expense of ADP, which is converted to AMP. Together with NAD(P)HX epimerase, which catalyzes the epimerization of the S- and R-forms, the enzyme allows the repair of both epimers of NAD(P)HX, a damaged form of NAD(P)H that is a result of enzymatic or heat-dependent hydration.</text>
</comment>
<comment type="function">
    <text evidence="18">Catalyzes the epimerization of the S- and R-forms of NAD(P)HX, a damaged form of NAD(P)H that is a result of enzymatic or heat-dependent hydration. This is a prerequisite for the S-specific NAD(P)H-hydrate dehydratase to allow the repair of both epimers of NAD(P)HX.</text>
</comment>
<dbReference type="Proteomes" id="UP001589834">
    <property type="component" value="Unassembled WGS sequence"/>
</dbReference>
<gene>
    <name evidence="17" type="primary">nnrD</name>
    <name evidence="18" type="synonym">nnrE</name>
    <name evidence="22" type="ORF">ACFFGG_01180</name>
</gene>
<dbReference type="InterPro" id="IPR004443">
    <property type="entry name" value="YjeF_N_dom"/>
</dbReference>
<keyword evidence="13" id="KW-0511">Multifunctional enzyme</keyword>
<accession>A0ABV6PNN1</accession>
<evidence type="ECO:0000256" key="9">
    <source>
        <dbReference type="ARBA" id="ARBA00022958"/>
    </source>
</evidence>
<dbReference type="InterPro" id="IPR017953">
    <property type="entry name" value="Carbohydrate_kinase_pred_CS"/>
</dbReference>
<evidence type="ECO:0000256" key="17">
    <source>
        <dbReference type="HAMAP-Rule" id="MF_01965"/>
    </source>
</evidence>
<dbReference type="InterPro" id="IPR036652">
    <property type="entry name" value="YjeF_N_dom_sf"/>
</dbReference>
<evidence type="ECO:0000256" key="14">
    <source>
        <dbReference type="ARBA" id="ARBA00025153"/>
    </source>
</evidence>
<dbReference type="InterPro" id="IPR029056">
    <property type="entry name" value="Ribokinase-like"/>
</dbReference>
<dbReference type="InterPro" id="IPR030677">
    <property type="entry name" value="Nnr"/>
</dbReference>
<comment type="caution">
    <text evidence="22">The sequence shown here is derived from an EMBL/GenBank/DDBJ whole genome shotgun (WGS) entry which is preliminary data.</text>
</comment>
<evidence type="ECO:0000256" key="5">
    <source>
        <dbReference type="ARBA" id="ARBA00022723"/>
    </source>
</evidence>
<evidence type="ECO:0000256" key="11">
    <source>
        <dbReference type="ARBA" id="ARBA00023235"/>
    </source>
</evidence>
<comment type="cofactor">
    <cofactor evidence="17">
        <name>Mg(2+)</name>
        <dbReference type="ChEBI" id="CHEBI:18420"/>
    </cofactor>
</comment>
<dbReference type="PANTHER" id="PTHR12592:SF0">
    <property type="entry name" value="ATP-DEPENDENT (S)-NAD(P)H-HYDRATE DEHYDRATASE"/>
    <property type="match status" value="1"/>
</dbReference>
<evidence type="ECO:0000256" key="13">
    <source>
        <dbReference type="ARBA" id="ARBA00023268"/>
    </source>
</evidence>
<evidence type="ECO:0000256" key="6">
    <source>
        <dbReference type="ARBA" id="ARBA00022741"/>
    </source>
</evidence>
<feature type="binding site" evidence="18">
    <location>
        <begin position="133"/>
        <end position="139"/>
    </location>
    <ligand>
        <name>(6S)-NADPHX</name>
        <dbReference type="ChEBI" id="CHEBI:64076"/>
    </ligand>
</feature>
<comment type="similarity">
    <text evidence="17">Belongs to the NnrD/CARKD family.</text>
</comment>
<evidence type="ECO:0000256" key="15">
    <source>
        <dbReference type="ARBA" id="ARBA00048238"/>
    </source>
</evidence>
<dbReference type="PANTHER" id="PTHR12592">
    <property type="entry name" value="ATP-DEPENDENT (S)-NAD(P)H-HYDRATE DEHYDRATASE FAMILY MEMBER"/>
    <property type="match status" value="1"/>
</dbReference>
<dbReference type="Gene3D" id="3.40.50.10260">
    <property type="entry name" value="YjeF N-terminal domain"/>
    <property type="match status" value="1"/>
</dbReference>
<dbReference type="Gene3D" id="3.40.1190.20">
    <property type="match status" value="1"/>
</dbReference>
<keyword evidence="7 17" id="KW-0067">ATP-binding</keyword>
<comment type="catalytic activity">
    <reaction evidence="2 18 19">
        <text>(6R)-NADPHX = (6S)-NADPHX</text>
        <dbReference type="Rhea" id="RHEA:32227"/>
        <dbReference type="ChEBI" id="CHEBI:64076"/>
        <dbReference type="ChEBI" id="CHEBI:64077"/>
        <dbReference type="EC" id="5.1.99.6"/>
    </reaction>
</comment>
<keyword evidence="5 18" id="KW-0479">Metal-binding</keyword>
<dbReference type="InterPro" id="IPR000631">
    <property type="entry name" value="CARKD"/>
</dbReference>
<comment type="caution">
    <text evidence="18">Lacks conserved residue(s) required for the propagation of feature annotation.</text>
</comment>
<dbReference type="EC" id="5.1.99.6" evidence="19"/>
<evidence type="ECO:0000256" key="7">
    <source>
        <dbReference type="ARBA" id="ARBA00022840"/>
    </source>
</evidence>
<feature type="binding site" evidence="18">
    <location>
        <position position="66"/>
    </location>
    <ligand>
        <name>K(+)</name>
        <dbReference type="ChEBI" id="CHEBI:29103"/>
    </ligand>
</feature>
<evidence type="ECO:0000259" key="20">
    <source>
        <dbReference type="PROSITE" id="PS51383"/>
    </source>
</evidence>
<feature type="binding site" evidence="17">
    <location>
        <position position="464"/>
    </location>
    <ligand>
        <name>AMP</name>
        <dbReference type="ChEBI" id="CHEBI:456215"/>
    </ligand>
</feature>
<feature type="domain" description="YjeF C-terminal" evidence="20">
    <location>
        <begin position="248"/>
        <end position="525"/>
    </location>
</feature>
<protein>
    <recommendedName>
        <fullName evidence="19">Bifunctional NAD(P)H-hydrate repair enzyme</fullName>
    </recommendedName>
    <alternativeName>
        <fullName evidence="19">Nicotinamide nucleotide repair protein</fullName>
    </alternativeName>
    <domain>
        <recommendedName>
            <fullName evidence="19">ADP-dependent (S)-NAD(P)H-hydrate dehydratase</fullName>
            <ecNumber evidence="19">4.2.1.136</ecNumber>
        </recommendedName>
        <alternativeName>
            <fullName evidence="19">ADP-dependent NAD(P)HX dehydratase</fullName>
        </alternativeName>
    </domain>
    <domain>
        <recommendedName>
            <fullName evidence="19">NAD(P)H-hydrate epimerase</fullName>
            <ecNumber evidence="19">5.1.99.6</ecNumber>
        </recommendedName>
    </domain>
</protein>
<dbReference type="PROSITE" id="PS51383">
    <property type="entry name" value="YJEF_C_3"/>
    <property type="match status" value="1"/>
</dbReference>
<feature type="binding site" evidence="18">
    <location>
        <begin position="65"/>
        <end position="69"/>
    </location>
    <ligand>
        <name>(6S)-NADPHX</name>
        <dbReference type="ChEBI" id="CHEBI:64076"/>
    </ligand>
</feature>
<evidence type="ECO:0000313" key="23">
    <source>
        <dbReference type="Proteomes" id="UP001589834"/>
    </source>
</evidence>
<feature type="binding site" evidence="17">
    <location>
        <begin position="435"/>
        <end position="439"/>
    </location>
    <ligand>
        <name>AMP</name>
        <dbReference type="ChEBI" id="CHEBI:456215"/>
    </ligand>
</feature>
<feature type="binding site" evidence="17">
    <location>
        <position position="289"/>
    </location>
    <ligand>
        <name>(6S)-NADPHX</name>
        <dbReference type="ChEBI" id="CHEBI:64076"/>
    </ligand>
</feature>
<feature type="binding site" evidence="17">
    <location>
        <position position="465"/>
    </location>
    <ligand>
        <name>(6S)-NADPHX</name>
        <dbReference type="ChEBI" id="CHEBI:64076"/>
    </ligand>
</feature>
<name>A0ABV6PNN1_9BURK</name>
<dbReference type="PROSITE" id="PS01050">
    <property type="entry name" value="YJEF_C_2"/>
    <property type="match status" value="1"/>
</dbReference>
<dbReference type="PIRSF" id="PIRSF017184">
    <property type="entry name" value="Nnr"/>
    <property type="match status" value="1"/>
</dbReference>
<comment type="subunit">
    <text evidence="17">Homotetramer.</text>
</comment>
<dbReference type="Pfam" id="PF03853">
    <property type="entry name" value="YjeF_N"/>
    <property type="match status" value="1"/>
</dbReference>
<evidence type="ECO:0000256" key="16">
    <source>
        <dbReference type="ARBA" id="ARBA00049209"/>
    </source>
</evidence>
<comment type="catalytic activity">
    <reaction evidence="1 18 19">
        <text>(6R)-NADHX = (6S)-NADHX</text>
        <dbReference type="Rhea" id="RHEA:32215"/>
        <dbReference type="ChEBI" id="CHEBI:64074"/>
        <dbReference type="ChEBI" id="CHEBI:64075"/>
        <dbReference type="EC" id="5.1.99.6"/>
    </reaction>
</comment>